<dbReference type="PANTHER" id="PTHR39210:SF1">
    <property type="entry name" value="HEPARIN-SULFATE LYASE"/>
    <property type="match status" value="1"/>
</dbReference>
<comment type="caution">
    <text evidence="6">The sequence shown here is derived from an EMBL/GenBank/DDBJ whole genome shotgun (WGS) entry which is preliminary data.</text>
</comment>
<evidence type="ECO:0000256" key="2">
    <source>
        <dbReference type="ARBA" id="ARBA00022729"/>
    </source>
</evidence>
<dbReference type="Gene3D" id="2.70.98.70">
    <property type="match status" value="1"/>
</dbReference>
<dbReference type="SUPFAM" id="SSF48230">
    <property type="entry name" value="Chondroitin AC/alginate lyase"/>
    <property type="match status" value="1"/>
</dbReference>
<dbReference type="Pfam" id="PF07940">
    <property type="entry name" value="Hepar_II_III_C"/>
    <property type="match status" value="1"/>
</dbReference>
<organism evidence="6 7">
    <name type="scientific">Roseococcus pinisoli</name>
    <dbReference type="NCBI Taxonomy" id="2835040"/>
    <lineage>
        <taxon>Bacteria</taxon>
        <taxon>Pseudomonadati</taxon>
        <taxon>Pseudomonadota</taxon>
        <taxon>Alphaproteobacteria</taxon>
        <taxon>Acetobacterales</taxon>
        <taxon>Roseomonadaceae</taxon>
        <taxon>Roseococcus</taxon>
    </lineage>
</organism>
<feature type="domain" description="Heparinase II/III-like C-terminal" evidence="5">
    <location>
        <begin position="342"/>
        <end position="483"/>
    </location>
</feature>
<comment type="subcellular location">
    <subcellularLocation>
        <location evidence="1">Periplasm</location>
    </subcellularLocation>
</comment>
<keyword evidence="4" id="KW-0456">Lyase</keyword>
<reference evidence="6 7" key="1">
    <citation type="submission" date="2021-05" db="EMBL/GenBank/DDBJ databases">
        <title>Roseococcus sp. XZZS9, whole genome shotgun sequencing project.</title>
        <authorList>
            <person name="Zhao G."/>
            <person name="Shen L."/>
        </authorList>
    </citation>
    <scope>NUCLEOTIDE SEQUENCE [LARGE SCALE GENOMIC DNA]</scope>
    <source>
        <strain evidence="6 7">XZZS9</strain>
    </source>
</reference>
<dbReference type="Gene3D" id="1.50.10.100">
    <property type="entry name" value="Chondroitin AC/alginate lyase"/>
    <property type="match status" value="1"/>
</dbReference>
<keyword evidence="2" id="KW-0732">Signal</keyword>
<dbReference type="Proteomes" id="UP000766336">
    <property type="component" value="Unassembled WGS sequence"/>
</dbReference>
<dbReference type="EMBL" id="JAHCDA010000001">
    <property type="protein sequence ID" value="MBS7809335.1"/>
    <property type="molecule type" value="Genomic_DNA"/>
</dbReference>
<name>A0ABS5Q6Y4_9PROT</name>
<evidence type="ECO:0000256" key="3">
    <source>
        <dbReference type="ARBA" id="ARBA00022764"/>
    </source>
</evidence>
<dbReference type="PANTHER" id="PTHR39210">
    <property type="entry name" value="HEPARIN-SULFATE LYASE"/>
    <property type="match status" value="1"/>
</dbReference>
<keyword evidence="7" id="KW-1185">Reference proteome</keyword>
<protein>
    <submittedName>
        <fullName evidence="6">Heparinase II/III-family protein</fullName>
    </submittedName>
</protein>
<accession>A0ABS5Q6Y4</accession>
<evidence type="ECO:0000256" key="1">
    <source>
        <dbReference type="ARBA" id="ARBA00004418"/>
    </source>
</evidence>
<evidence type="ECO:0000313" key="7">
    <source>
        <dbReference type="Proteomes" id="UP000766336"/>
    </source>
</evidence>
<proteinExistence type="predicted"/>
<sequence>MITRVHSCKAKSWLDVARRLGARAVVLSLIGRGPLARLRTGLRLRDRPLPPTLPVPRIAAPPAEGFDPHLPAARLRPMGGPDIRPVWEANRWAELPRLALAEEGARLPEFLADWFAANPPYRGPNWACGQEAALRALHLALAAALGGGRPDVAVMRLLARRIAANPAYALAQDNNHPVSEAAGLLVCGLALGETRMTRRGARRLDTAIARLVAPDGSFAQPSPAYHRLLLDVVATAEWLRRRWSGPSAAPLTLALMAAATRWLHRLACAETGALPRLGHQDGSCFADLSGAGPDDARASLERAARLFCGASAGWPADPGCAAMGLGGPVELLVEAGDWTSLGFLGRRYGRARAILRTGPLRFRPAHADLLHLDLWDGPENLLRDGGTGAYNPADPAWLLYFQGAKAHNTIGFDGEDQMPRLGPFLFAHWPETGVLPNGGWVRDRRGRFHARELQATPRGFRVEDRIAGPFSEAVLRWRLAPGAWRLKAEGVEGRMRLAVEADAPFRLNLVEGMESLAYGQASPLPVLEVAVGAEARRLVTRLDLR</sequence>
<gene>
    <name evidence="6" type="ORF">KHU32_00205</name>
</gene>
<dbReference type="InterPro" id="IPR012480">
    <property type="entry name" value="Hepar_II_III_C"/>
</dbReference>
<evidence type="ECO:0000256" key="4">
    <source>
        <dbReference type="ARBA" id="ARBA00023239"/>
    </source>
</evidence>
<evidence type="ECO:0000313" key="6">
    <source>
        <dbReference type="EMBL" id="MBS7809335.1"/>
    </source>
</evidence>
<dbReference type="InterPro" id="IPR008929">
    <property type="entry name" value="Chondroitin_lyas"/>
</dbReference>
<keyword evidence="3" id="KW-0574">Periplasm</keyword>
<evidence type="ECO:0000259" key="5">
    <source>
        <dbReference type="Pfam" id="PF07940"/>
    </source>
</evidence>